<keyword evidence="2" id="KW-1185">Reference proteome</keyword>
<gene>
    <name evidence="1" type="ORF">Amon02_000465500</name>
</gene>
<dbReference type="EMBL" id="BSXS01003246">
    <property type="protein sequence ID" value="GME80880.1"/>
    <property type="molecule type" value="Genomic_DNA"/>
</dbReference>
<protein>
    <submittedName>
        <fullName evidence="1">Unnamed protein product</fullName>
    </submittedName>
</protein>
<sequence>MSNRVDLTKAEPEQIIQFKNQLNEELEHLQASHQALQTAKFKYKDCQRNVATVSANQDNEILVPLTASLYVPGKVKNSDEFLVDVGTGYFVAKNRKQSSEFFESRLKKLDQDGGKLSSLINEKLEAVQRVDNILRAKIMEQEHAKTQATAKAK</sequence>
<organism evidence="1 2">
    <name type="scientific">Ambrosiozyma monospora</name>
    <name type="common">Yeast</name>
    <name type="synonym">Endomycopsis monosporus</name>
    <dbReference type="NCBI Taxonomy" id="43982"/>
    <lineage>
        <taxon>Eukaryota</taxon>
        <taxon>Fungi</taxon>
        <taxon>Dikarya</taxon>
        <taxon>Ascomycota</taxon>
        <taxon>Saccharomycotina</taxon>
        <taxon>Pichiomycetes</taxon>
        <taxon>Pichiales</taxon>
        <taxon>Pichiaceae</taxon>
        <taxon>Ambrosiozyma</taxon>
    </lineage>
</organism>
<dbReference type="Proteomes" id="UP001165064">
    <property type="component" value="Unassembled WGS sequence"/>
</dbReference>
<comment type="caution">
    <text evidence="1">The sequence shown here is derived from an EMBL/GenBank/DDBJ whole genome shotgun (WGS) entry which is preliminary data.</text>
</comment>
<evidence type="ECO:0000313" key="2">
    <source>
        <dbReference type="Proteomes" id="UP001165064"/>
    </source>
</evidence>
<accession>A0ACB5T3T9</accession>
<evidence type="ECO:0000313" key="1">
    <source>
        <dbReference type="EMBL" id="GME80880.1"/>
    </source>
</evidence>
<reference evidence="1" key="1">
    <citation type="submission" date="2023-04" db="EMBL/GenBank/DDBJ databases">
        <title>Ambrosiozyma monospora NBRC 10751.</title>
        <authorList>
            <person name="Ichikawa N."/>
            <person name="Sato H."/>
            <person name="Tonouchi N."/>
        </authorList>
    </citation>
    <scope>NUCLEOTIDE SEQUENCE</scope>
    <source>
        <strain evidence="1">NBRC 10751</strain>
    </source>
</reference>
<proteinExistence type="predicted"/>
<name>A0ACB5T3T9_AMBMO</name>